<dbReference type="InterPro" id="IPR007485">
    <property type="entry name" value="LPS_assembly_LptE"/>
</dbReference>
<dbReference type="AlphaFoldDB" id="A0A1C3RGH2"/>
<organism evidence="1 2">
    <name type="scientific">Candidatus Terasakiella magnetica</name>
    <dbReference type="NCBI Taxonomy" id="1867952"/>
    <lineage>
        <taxon>Bacteria</taxon>
        <taxon>Pseudomonadati</taxon>
        <taxon>Pseudomonadota</taxon>
        <taxon>Alphaproteobacteria</taxon>
        <taxon>Rhodospirillales</taxon>
        <taxon>Terasakiellaceae</taxon>
        <taxon>Terasakiella</taxon>
    </lineage>
</organism>
<sequence length="175" mass="19458">MSLHKNHLIKLTCFLAIAISLGACGYQPLHGKRKTAQNIAMSQALSTVWIDEIEDREGQLLHNELLALFNTKGRPRNPKYRLAVYYSESSAGLGIGKDEFATRTNLIVNAKFNLTGNNKLSGTSQSVVSYNILTSPTGTEFARRDARLRAIKQVATDIHRRIAVHLLNAKPEEDK</sequence>
<evidence type="ECO:0000313" key="2">
    <source>
        <dbReference type="Proteomes" id="UP000231658"/>
    </source>
</evidence>
<evidence type="ECO:0008006" key="3">
    <source>
        <dbReference type="Google" id="ProtNLM"/>
    </source>
</evidence>
<dbReference type="STRING" id="1867952.MTBPR1_20213"/>
<name>A0A1C3RGH2_9PROT</name>
<evidence type="ECO:0000313" key="1">
    <source>
        <dbReference type="EMBL" id="SCA56365.1"/>
    </source>
</evidence>
<proteinExistence type="predicted"/>
<dbReference type="OrthoDB" id="7678210at2"/>
<dbReference type="GO" id="GO:0019867">
    <property type="term" value="C:outer membrane"/>
    <property type="evidence" value="ECO:0007669"/>
    <property type="project" value="InterPro"/>
</dbReference>
<dbReference type="EMBL" id="FLYE01000012">
    <property type="protein sequence ID" value="SCA56365.1"/>
    <property type="molecule type" value="Genomic_DNA"/>
</dbReference>
<dbReference type="Proteomes" id="UP000231658">
    <property type="component" value="Unassembled WGS sequence"/>
</dbReference>
<reference evidence="1 2" key="1">
    <citation type="submission" date="2016-07" db="EMBL/GenBank/DDBJ databases">
        <authorList>
            <person name="Lefevre C.T."/>
        </authorList>
    </citation>
    <scope>NUCLEOTIDE SEQUENCE [LARGE SCALE GENOMIC DNA]</scope>
    <source>
        <strain evidence="1">PR1</strain>
    </source>
</reference>
<protein>
    <recommendedName>
        <fullName evidence="3">LPS-assembly lipoprotein</fullName>
    </recommendedName>
</protein>
<dbReference type="RefSeq" id="WP_069187032.1">
    <property type="nucleotide sequence ID" value="NZ_FLYE01000012.1"/>
</dbReference>
<gene>
    <name evidence="1" type="ORF">MTBPR1_20213</name>
</gene>
<dbReference type="Gene3D" id="3.30.160.150">
    <property type="entry name" value="Lipoprotein like domain"/>
    <property type="match status" value="1"/>
</dbReference>
<dbReference type="GO" id="GO:0043165">
    <property type="term" value="P:Gram-negative-bacterium-type cell outer membrane assembly"/>
    <property type="evidence" value="ECO:0007669"/>
    <property type="project" value="InterPro"/>
</dbReference>
<dbReference type="Pfam" id="PF04390">
    <property type="entry name" value="LptE"/>
    <property type="match status" value="1"/>
</dbReference>
<dbReference type="PROSITE" id="PS51257">
    <property type="entry name" value="PROKAR_LIPOPROTEIN"/>
    <property type="match status" value="1"/>
</dbReference>
<accession>A0A1C3RGH2</accession>
<keyword evidence="2" id="KW-1185">Reference proteome</keyword>